<gene>
    <name evidence="6" type="ORF">METD_I1602</name>
</gene>
<dbReference type="CDD" id="cd08480">
    <property type="entry name" value="PBP2_CrgA_like_10"/>
    <property type="match status" value="1"/>
</dbReference>
<dbReference type="InterPro" id="IPR005119">
    <property type="entry name" value="LysR_subst-bd"/>
</dbReference>
<evidence type="ECO:0000256" key="1">
    <source>
        <dbReference type="ARBA" id="ARBA00009437"/>
    </source>
</evidence>
<protein>
    <submittedName>
        <fullName evidence="6">Transcriptional regulator</fullName>
    </submittedName>
</protein>
<organism evidence="6 7">
    <name type="scientific">Methylorubrum extorquens (strain DSM 6343 / CIP 106787 / DM4)</name>
    <name type="common">Methylobacterium extorquens</name>
    <dbReference type="NCBI Taxonomy" id="661410"/>
    <lineage>
        <taxon>Bacteria</taxon>
        <taxon>Pseudomonadati</taxon>
        <taxon>Pseudomonadota</taxon>
        <taxon>Alphaproteobacteria</taxon>
        <taxon>Hyphomicrobiales</taxon>
        <taxon>Methylobacteriaceae</taxon>
        <taxon>Methylorubrum</taxon>
    </lineage>
</organism>
<name>C7CGU8_METED</name>
<dbReference type="PANTHER" id="PTHR30537">
    <property type="entry name" value="HTH-TYPE TRANSCRIPTIONAL REGULATOR"/>
    <property type="match status" value="1"/>
</dbReference>
<keyword evidence="2" id="KW-0805">Transcription regulation</keyword>
<dbReference type="HOGENOM" id="CLU_039613_16_0_5"/>
<dbReference type="Pfam" id="PF03466">
    <property type="entry name" value="LysR_substrate"/>
    <property type="match status" value="1"/>
</dbReference>
<evidence type="ECO:0000313" key="7">
    <source>
        <dbReference type="Proteomes" id="UP000008070"/>
    </source>
</evidence>
<keyword evidence="4" id="KW-0804">Transcription</keyword>
<dbReference type="PANTHER" id="PTHR30537:SF71">
    <property type="entry name" value="TRANSCRIPTIONAL REGULATORY PROTEIN"/>
    <property type="match status" value="1"/>
</dbReference>
<feature type="domain" description="HTH lysR-type" evidence="5">
    <location>
        <begin position="14"/>
        <end position="71"/>
    </location>
</feature>
<evidence type="ECO:0000313" key="6">
    <source>
        <dbReference type="EMBL" id="CAX23198.1"/>
    </source>
</evidence>
<dbReference type="EMBL" id="FP103042">
    <property type="protein sequence ID" value="CAX23198.1"/>
    <property type="molecule type" value="Genomic_DNA"/>
</dbReference>
<dbReference type="GO" id="GO:0006351">
    <property type="term" value="P:DNA-templated transcription"/>
    <property type="evidence" value="ECO:0007669"/>
    <property type="project" value="TreeGrafter"/>
</dbReference>
<comment type="similarity">
    <text evidence="1">Belongs to the LysR transcriptional regulatory family.</text>
</comment>
<keyword evidence="3" id="KW-0238">DNA-binding</keyword>
<reference evidence="7" key="1">
    <citation type="journal article" date="2009" name="PLoS ONE">
        <title>Methylobacterium genome sequences: a reference blueprint to investigate microbial metabolism of C1 compounds from natural and industrial sources.</title>
        <authorList>
            <person name="Vuilleumier S."/>
            <person name="Chistoserdova L."/>
            <person name="Lee M.-C."/>
            <person name="Bringel F."/>
            <person name="Lajus A."/>
            <person name="Zhou Y."/>
            <person name="Gourion B."/>
            <person name="Barbe V."/>
            <person name="Chang J."/>
            <person name="Cruveiller S."/>
            <person name="Dossat C."/>
            <person name="Gillett W."/>
            <person name="Gruffaz C."/>
            <person name="Haugen E."/>
            <person name="Hourcade E."/>
            <person name="Levy R."/>
            <person name="Mangenot S."/>
            <person name="Muller E."/>
            <person name="Nadalig T."/>
            <person name="Pagni M."/>
            <person name="Penny C."/>
            <person name="Peyraud R."/>
            <person name="Robinson D.G."/>
            <person name="Roche D."/>
            <person name="Rouy Z."/>
            <person name="Saenampechek C."/>
            <person name="Salvignol G."/>
            <person name="Vallenet D."/>
            <person name="Wu Z."/>
            <person name="Marx C.J."/>
            <person name="Vorholt J.A."/>
            <person name="Olson M.V."/>
            <person name="Kaul R."/>
            <person name="Weissenbach J."/>
            <person name="Medigue C."/>
            <person name="Lidstrom M.E."/>
        </authorList>
    </citation>
    <scope>NUCLEOTIDE SEQUENCE [LARGE SCALE GENOMIC DNA]</scope>
    <source>
        <strain evidence="7">DSM 6343 / CIP 106787 / DM4</strain>
    </source>
</reference>
<dbReference type="AlphaFoldDB" id="C7CGU8"/>
<dbReference type="PROSITE" id="PS50931">
    <property type="entry name" value="HTH_LYSR"/>
    <property type="match status" value="1"/>
</dbReference>
<evidence type="ECO:0000259" key="5">
    <source>
        <dbReference type="PROSITE" id="PS50931"/>
    </source>
</evidence>
<evidence type="ECO:0000256" key="3">
    <source>
        <dbReference type="ARBA" id="ARBA00023125"/>
    </source>
</evidence>
<dbReference type="Gene3D" id="1.10.10.10">
    <property type="entry name" value="Winged helix-like DNA-binding domain superfamily/Winged helix DNA-binding domain"/>
    <property type="match status" value="1"/>
</dbReference>
<dbReference type="InterPro" id="IPR036390">
    <property type="entry name" value="WH_DNA-bd_sf"/>
</dbReference>
<evidence type="ECO:0000256" key="2">
    <source>
        <dbReference type="ARBA" id="ARBA00023015"/>
    </source>
</evidence>
<dbReference type="GO" id="GO:0043565">
    <property type="term" value="F:sequence-specific DNA binding"/>
    <property type="evidence" value="ECO:0007669"/>
    <property type="project" value="TreeGrafter"/>
</dbReference>
<evidence type="ECO:0000256" key="4">
    <source>
        <dbReference type="ARBA" id="ARBA00023163"/>
    </source>
</evidence>
<dbReference type="KEGG" id="mdi:METDI1602"/>
<dbReference type="InterPro" id="IPR000847">
    <property type="entry name" value="LysR_HTH_N"/>
</dbReference>
<dbReference type="InterPro" id="IPR058163">
    <property type="entry name" value="LysR-type_TF_proteobact-type"/>
</dbReference>
<dbReference type="Pfam" id="PF00126">
    <property type="entry name" value="HTH_1"/>
    <property type="match status" value="1"/>
</dbReference>
<proteinExistence type="inferred from homology"/>
<dbReference type="SUPFAM" id="SSF46785">
    <property type="entry name" value="Winged helix' DNA-binding domain"/>
    <property type="match status" value="1"/>
</dbReference>
<dbReference type="SUPFAM" id="SSF53850">
    <property type="entry name" value="Periplasmic binding protein-like II"/>
    <property type="match status" value="1"/>
</dbReference>
<dbReference type="GO" id="GO:0003700">
    <property type="term" value="F:DNA-binding transcription factor activity"/>
    <property type="evidence" value="ECO:0007669"/>
    <property type="project" value="InterPro"/>
</dbReference>
<dbReference type="Gene3D" id="3.40.190.290">
    <property type="match status" value="1"/>
</dbReference>
<dbReference type="FunFam" id="1.10.10.10:FF:000001">
    <property type="entry name" value="LysR family transcriptional regulator"/>
    <property type="match status" value="1"/>
</dbReference>
<accession>C7CGU8</accession>
<dbReference type="Proteomes" id="UP000008070">
    <property type="component" value="Chromosome"/>
</dbReference>
<sequence>MWCLRCTNNLAMDNRLGEMEAFLQVVRRGSFAAAAKVLRQTPSAVSRAVARLEARLGVALLRRTTRSLTLTPEGEAYRDRAADLVAELDAIERGLTQTAAEPSGRLRVNASVPYGTHVILPVLPRFLAAYPRMSLDLALTDEVIDLPATQADVAIRIGPLRDTRLRARSLGRSRMVVVAAPSYLAREGVPDHPDDLARYNCLNFSFRRSLDTWPFRAGSAVSQRPIQGNFFGNSGEVVRLMALGGAGIARLARFHVAADLSAGHLVPVLEPFNPGDAEDVHALYVGHARLALRIRSFVDFLAAHATVDG</sequence>
<dbReference type="InterPro" id="IPR036388">
    <property type="entry name" value="WH-like_DNA-bd_sf"/>
</dbReference>